<feature type="region of interest" description="Disordered" evidence="1">
    <location>
        <begin position="64"/>
        <end position="91"/>
    </location>
</feature>
<dbReference type="PANTHER" id="PTHR34120">
    <property type="entry name" value="EXPRESSED PROTEIN"/>
    <property type="match status" value="1"/>
</dbReference>
<feature type="compositionally biased region" description="Low complexity" evidence="1">
    <location>
        <begin position="228"/>
        <end position="238"/>
    </location>
</feature>
<feature type="region of interest" description="Disordered" evidence="1">
    <location>
        <begin position="210"/>
        <end position="284"/>
    </location>
</feature>
<reference evidence="2 3" key="1">
    <citation type="journal article" date="2017" name="Mol. Plant">
        <title>The Genome of Medicinal Plant Macleaya cordata Provides New Insights into Benzylisoquinoline Alkaloids Metabolism.</title>
        <authorList>
            <person name="Liu X."/>
            <person name="Liu Y."/>
            <person name="Huang P."/>
            <person name="Ma Y."/>
            <person name="Qing Z."/>
            <person name="Tang Q."/>
            <person name="Cao H."/>
            <person name="Cheng P."/>
            <person name="Zheng Y."/>
            <person name="Yuan Z."/>
            <person name="Zhou Y."/>
            <person name="Liu J."/>
            <person name="Tang Z."/>
            <person name="Zhuo Y."/>
            <person name="Zhang Y."/>
            <person name="Yu L."/>
            <person name="Huang J."/>
            <person name="Yang P."/>
            <person name="Peng Q."/>
            <person name="Zhang J."/>
            <person name="Jiang W."/>
            <person name="Zhang Z."/>
            <person name="Lin K."/>
            <person name="Ro D.K."/>
            <person name="Chen X."/>
            <person name="Xiong X."/>
            <person name="Shang Y."/>
            <person name="Huang S."/>
            <person name="Zeng J."/>
        </authorList>
    </citation>
    <scope>NUCLEOTIDE SEQUENCE [LARGE SCALE GENOMIC DNA]</scope>
    <source>
        <strain evidence="3">cv. BLH2017</strain>
        <tissue evidence="2">Root</tissue>
    </source>
</reference>
<proteinExistence type="predicted"/>
<accession>A0A200Q6D0</accession>
<dbReference type="FunCoup" id="A0A200Q6D0">
    <property type="interactions" value="686"/>
</dbReference>
<feature type="compositionally biased region" description="Low complexity" evidence="1">
    <location>
        <begin position="70"/>
        <end position="89"/>
    </location>
</feature>
<feature type="compositionally biased region" description="Basic and acidic residues" evidence="1">
    <location>
        <begin position="270"/>
        <end position="284"/>
    </location>
</feature>
<dbReference type="Proteomes" id="UP000195402">
    <property type="component" value="Unassembled WGS sequence"/>
</dbReference>
<dbReference type="EMBL" id="MVGT01002978">
    <property type="protein sequence ID" value="OVA06021.1"/>
    <property type="molecule type" value="Genomic_DNA"/>
</dbReference>
<feature type="compositionally biased region" description="Basic and acidic residues" evidence="1">
    <location>
        <begin position="242"/>
        <end position="253"/>
    </location>
</feature>
<dbReference type="STRING" id="56857.A0A200Q6D0"/>
<dbReference type="OrthoDB" id="696504at2759"/>
<name>A0A200Q6D0_MACCD</name>
<evidence type="ECO:0000256" key="1">
    <source>
        <dbReference type="SAM" id="MobiDB-lite"/>
    </source>
</evidence>
<gene>
    <name evidence="2" type="ORF">BVC80_1707g130</name>
</gene>
<comment type="caution">
    <text evidence="2">The sequence shown here is derived from an EMBL/GenBank/DDBJ whole genome shotgun (WGS) entry which is preliminary data.</text>
</comment>
<evidence type="ECO:0000313" key="3">
    <source>
        <dbReference type="Proteomes" id="UP000195402"/>
    </source>
</evidence>
<feature type="region of interest" description="Disordered" evidence="1">
    <location>
        <begin position="113"/>
        <end position="156"/>
    </location>
</feature>
<organism evidence="2 3">
    <name type="scientific">Macleaya cordata</name>
    <name type="common">Five-seeded plume-poppy</name>
    <name type="synonym">Bocconia cordata</name>
    <dbReference type="NCBI Taxonomy" id="56857"/>
    <lineage>
        <taxon>Eukaryota</taxon>
        <taxon>Viridiplantae</taxon>
        <taxon>Streptophyta</taxon>
        <taxon>Embryophyta</taxon>
        <taxon>Tracheophyta</taxon>
        <taxon>Spermatophyta</taxon>
        <taxon>Magnoliopsida</taxon>
        <taxon>Ranunculales</taxon>
        <taxon>Papaveraceae</taxon>
        <taxon>Papaveroideae</taxon>
        <taxon>Macleaya</taxon>
    </lineage>
</organism>
<feature type="compositionally biased region" description="Low complexity" evidence="1">
    <location>
        <begin position="142"/>
        <end position="153"/>
    </location>
</feature>
<feature type="compositionally biased region" description="Polar residues" evidence="1">
    <location>
        <begin position="210"/>
        <end position="220"/>
    </location>
</feature>
<feature type="region of interest" description="Disordered" evidence="1">
    <location>
        <begin position="23"/>
        <end position="43"/>
    </location>
</feature>
<protein>
    <submittedName>
        <fullName evidence="2">Uncharacterized protein</fullName>
    </submittedName>
</protein>
<dbReference type="AlphaFoldDB" id="A0A200Q6D0"/>
<dbReference type="PANTHER" id="PTHR34120:SF2">
    <property type="entry name" value="OS01G0860900 PROTEIN"/>
    <property type="match status" value="1"/>
</dbReference>
<keyword evidence="3" id="KW-1185">Reference proteome</keyword>
<dbReference type="InParanoid" id="A0A200Q6D0"/>
<sequence>MPQVDLETLVCGGGEQKIACETQIDGDLSSPEEPTPPDFPAESFYLSKEDELDWFDRNAFYERKESTKGNSANSISNNTNSNSTTTSTSQRFSLNLKSKTSIIGLPKAPQNSTYTSCKFRHNNGKPSNARFFPKRSRSSGKSSVPETTEPSSPKVSCIGRVRSRRQRLRQLSKNRSTTVRSDKTVGFWGNFKAVLCLRCRETQAVNIVEGSTESPATPSQKSEKRKSLSPSPTTELPPGMNELKRFASGRRYDSLGSGGGGNLEIDESDSADRGRRETGPHRGN</sequence>
<evidence type="ECO:0000313" key="2">
    <source>
        <dbReference type="EMBL" id="OVA06021.1"/>
    </source>
</evidence>
<dbReference type="OMA" id="CKHAPSR"/>